<evidence type="ECO:0000259" key="2">
    <source>
        <dbReference type="PROSITE" id="PS51688"/>
    </source>
</evidence>
<evidence type="ECO:0000313" key="3">
    <source>
        <dbReference type="EMBL" id="CEY58805.1"/>
    </source>
</evidence>
<feature type="coiled-coil region" evidence="1">
    <location>
        <begin position="372"/>
        <end position="399"/>
    </location>
</feature>
<dbReference type="EMBL" id="CFGT01000004">
    <property type="protein sequence ID" value="CEY58805.1"/>
    <property type="molecule type" value="Genomic_DNA"/>
</dbReference>
<reference evidence="3 4" key="1">
    <citation type="submission" date="2015-03" db="EMBL/GenBank/DDBJ databases">
        <authorList>
            <consortium name="Pathogen Informatics"/>
        </authorList>
    </citation>
    <scope>NUCLEOTIDE SEQUENCE [LARGE SCALE GENOMIC DNA]</scope>
    <source>
        <strain evidence="3 4">SMRU737</strain>
    </source>
</reference>
<proteinExistence type="predicted"/>
<feature type="domain" description="Peptidase S74" evidence="2">
    <location>
        <begin position="1434"/>
        <end position="1527"/>
    </location>
</feature>
<dbReference type="Proteomes" id="UP000048179">
    <property type="component" value="Unassembled WGS sequence"/>
</dbReference>
<organism evidence="3 4">
    <name type="scientific">Streptococcus pseudopneumoniae</name>
    <dbReference type="NCBI Taxonomy" id="257758"/>
    <lineage>
        <taxon>Bacteria</taxon>
        <taxon>Bacillati</taxon>
        <taxon>Bacillota</taxon>
        <taxon>Bacilli</taxon>
        <taxon>Lactobacillales</taxon>
        <taxon>Streptococcaceae</taxon>
        <taxon>Streptococcus</taxon>
    </lineage>
</organism>
<dbReference type="InterPro" id="IPR008979">
    <property type="entry name" value="Galactose-bd-like_sf"/>
</dbReference>
<protein>
    <submittedName>
        <fullName evidence="3">Phage hyaluronidase</fullName>
    </submittedName>
</protein>
<sequence>MDALTRRQFDRAMFAKERTLAIRVGDYTSRDIKEASFEYGYIKGDTYKPGGTCAGSGKITFTSIITTFNKLDTLHPEIGLLVGDTYQWVKMGEYFINDIEIDRNRNTTTLELMDGMFKLNREYVTDLHFPAEVREVIQEICLKTGIELANDYFGISAMRYHVEQVPEGKKLSFRDMLSAMTQMIGMSCFFNREGKMEIRDLTESNITINADSYFLHGLTKSEIEYQIAGITCKTDKKPLTVGMKTGRSLELDNVFMTQSALNDLYYNLKNLTYYPYNLNYQGHLLLEVGQWVTIQTNKKETFKVPVLSQSFTFKGGLRGRISADSKAGNDTQYSYEGTITKQIKQQDGIEAKIQAQIEAADAAFDAEFTKREKAITDAIELAKAKAEEVKQEVSDTINQRFNSFHDEPLRESRRKAEEALRQAGASSSLAQEAKRIGLDSVARLEAFKSQTRSAQTALSGDLNLLKQTVTNDISSKQRQLKTDISKQVQALGQIKNDLAGVRSSQARYEETTKGRLTALTNRMEGKANKSEVRQTAETLTSQIDRIQEESSTRISTMTSRFNQRADALDAGVRRLTEGLRTKADISSLNVTAENIRQSVKSLETDTQNKLNQKLSQAEFEVRAGSIRQEILNATKDKADKTLVVAEAGKLREEFSNMQVGGRNYYRDSEKIQQSRFGFAFDNLDLYLSKSDIGTTWTLSFDYKLDEVDGSFPFHMSHSGANGFGIEGQKKFTATREWQRFRLTGSVFFKEDAPSESKLQMTLFNSDLGYGGPIFIRRIKLEKGTLATDWSPALEDTNGLITQAKASFERTAQELRTDLSAVQAYVAQDGQRQESLQRYTREESARQARTVREQISRDYVGKSSYQEDVEGIHRRIEGVKTSANREITSQIASYRQSADGTFRDISSQITTYKQDMTRNIANLSHQLAGKVETTDFQRVKETSELYERILGNSENGIANTIARMAMTNQLFQVEVGKYSVSGPNLIKNSDFKNDTNKWVSTQNLGRLVKHSFYHNGQKNLMRLSNATKNKNFLSSHRFNLERNTDYVLNFRGFNNSALASYDVYILGRRAGESDGFTIFKKVVSSKKLSTSRCEDVSVTFNSEEMDNAYIRFENNGSSSGTADLYITEVDLYKGYKPRTWQPHPEDAVADANKKLEATQTKMTQLAGSWLVQNINSAGDLISGINLGANGHNRLSGKLTHITGETLIDRAVIKSAMVDKLKTANFESGSVTTAVLAAEAVTADKVKFDHAFIRKLIANDAFIGELTSKRIFATKIESVVNRSTFLEAYQGQIGGFTIGRFAQGRGRWISGVNQFSVGMGNGEGGSYNGENTAFWANWGYSWNSPGPNAWYVTTLGNMHCRNGANFHGRVDFSNSSRANFYGNTTFSRSPVFLNGIELGSKDVFGDGWNPKGGRNAVVWWNQVGSGSVKYWMEQKSDRRLKENITDTAVKALDKINRLRMVAFDFIESKKHEEIGLIAQEAETIVPRIVSRDPENPDGYLHIDYTALVPYLIKAIQELNQKIEKMENRHG</sequence>
<dbReference type="Pfam" id="PF13884">
    <property type="entry name" value="Peptidase_S74"/>
    <property type="match status" value="1"/>
</dbReference>
<accession>A0A2N9ZZ35</accession>
<dbReference type="PROSITE" id="PS51688">
    <property type="entry name" value="ICA"/>
    <property type="match status" value="1"/>
</dbReference>
<evidence type="ECO:0000313" key="4">
    <source>
        <dbReference type="Proteomes" id="UP000048179"/>
    </source>
</evidence>
<keyword evidence="1" id="KW-0175">Coiled coil</keyword>
<evidence type="ECO:0000256" key="1">
    <source>
        <dbReference type="SAM" id="Coils"/>
    </source>
</evidence>
<dbReference type="InterPro" id="IPR030392">
    <property type="entry name" value="S74_ICA"/>
</dbReference>
<gene>
    <name evidence="3" type="ORF">ERS020247_00741</name>
</gene>
<dbReference type="RefSeq" id="WP_055387703.1">
    <property type="nucleotide sequence ID" value="NZ_CFGT01000004.1"/>
</dbReference>
<dbReference type="SUPFAM" id="SSF49785">
    <property type="entry name" value="Galactose-binding domain-like"/>
    <property type="match status" value="1"/>
</dbReference>
<name>A0A2N9ZZ35_9STRE</name>
<dbReference type="Gene3D" id="2.60.120.260">
    <property type="entry name" value="Galactose-binding domain-like"/>
    <property type="match status" value="1"/>
</dbReference>